<evidence type="ECO:0000259" key="2">
    <source>
        <dbReference type="Pfam" id="PF01732"/>
    </source>
</evidence>
<organism evidence="3 4">
    <name type="scientific">Mycoplasma mycoides subsp. capri LC str. 95010</name>
    <dbReference type="NCBI Taxonomy" id="862259"/>
    <lineage>
        <taxon>Bacteria</taxon>
        <taxon>Bacillati</taxon>
        <taxon>Mycoplasmatota</taxon>
        <taxon>Mollicutes</taxon>
        <taxon>Mycoplasmataceae</taxon>
        <taxon>Mycoplasma</taxon>
    </lineage>
</organism>
<name>F4MNU5_MYCML</name>
<accession>F4MNU5</accession>
<dbReference type="EMBL" id="FQ377874">
    <property type="protein sequence ID" value="CBW53777.1"/>
    <property type="molecule type" value="Genomic_DNA"/>
</dbReference>
<evidence type="ECO:0000313" key="4">
    <source>
        <dbReference type="Proteomes" id="UP000010103"/>
    </source>
</evidence>
<dbReference type="HOGENOM" id="CLU_016346_0_0_14"/>
<gene>
    <name evidence="3" type="ORF">MLC_0490</name>
</gene>
<evidence type="ECO:0000313" key="3">
    <source>
        <dbReference type="EMBL" id="CBW53777.1"/>
    </source>
</evidence>
<dbReference type="Pfam" id="PF01732">
    <property type="entry name" value="Mycop_pep_DUF31"/>
    <property type="match status" value="1"/>
</dbReference>
<evidence type="ECO:0000256" key="1">
    <source>
        <dbReference type="SAM" id="MobiDB-lite"/>
    </source>
</evidence>
<feature type="compositionally biased region" description="Low complexity" evidence="1">
    <location>
        <begin position="46"/>
        <end position="71"/>
    </location>
</feature>
<proteinExistence type="predicted"/>
<feature type="domain" description="DUF31" evidence="2">
    <location>
        <begin position="273"/>
        <end position="631"/>
    </location>
</feature>
<sequence>MLENSYMNKLINKLKFVFISSIVVIPSVLTISCYKTDSNKIDQKPNNNNNSNNNQNQNNQTNQNQNQNDSNNKIDENDEVKLFNSHFLDINKLQNLTPYQIHKQTKDYITGQKEFNNFVQNNNIDFTLYDHKEYQKNYWELVEKLGEYGNIGEDKISRTKFYNPHIPLSYSIKQQKLEELKDEEIKNLTTTDFDFKNLVKTNPFGFLPSNLSQLLSYASFESLEKLFKIKDIIFLKSKHDDIKGSFELLIKTKTKNYYYKTTKDKNIFLKTNEDYFKYIHERSFQLEINVKQWVIDQDEKTLKENPRLNFANSSGTAWVIDRIDNKNDKDNYELLLATNIHVFSLRKTFDKSIFNNKVSDQKWKEFPVGFYDGKNTKDTDDNRNMKVYLKANRTEKINNKNGLVETDVDKNKSFDAFDAYSQYLVAPYYTPRYSADNIYFKDFSKKSLYFNDNDYLSKTNNSGADFLTLRLKIEKNKLKQLLPSLEKIIGKKEEKDWYVKFNKNKFSPLQTQFYAGYPKNWNPFISGTQFRGLKSEGGLVATQRKILEDIYFRDVWLKYDQKRNKEYNSLNNNWQKYEKPFVDKEHGMNLTIADQFSTLYTNIPFGQLALKQGASGSMVIDSSFNVIGILNTEVQDVPGSKYISIPLPDYAGRKFTLPAYVQTNGVILFNSLSNDYLTKNNQSPKIIDGLIEKLKEDKLKTISLNP</sequence>
<reference evidence="4" key="1">
    <citation type="journal article" date="2011" name="BMC Genomics">
        <title>Mycoplasma mycoides, from "mycoides Small Colony" to "capri". A microevolutionary perspective.</title>
        <authorList>
            <person name="Thiaucourt F."/>
            <person name="Manso-Silvan L."/>
            <person name="Salah W."/>
            <person name="Barbe V."/>
            <person name="Berger A."/>
            <person name="Jacob D."/>
            <person name="Breton M."/>
            <person name="Dupuy V."/>
            <person name="Lomenech A.M."/>
            <person name="Blanchard A."/>
            <person name="Sirand-Pugnet P."/>
        </authorList>
    </citation>
    <scope>NUCLEOTIDE SEQUENCE [LARGE SCALE GENOMIC DNA]</scope>
    <source>
        <strain evidence="4">95010</strain>
    </source>
</reference>
<protein>
    <recommendedName>
        <fullName evidence="2">DUF31 domain-containing protein</fullName>
    </recommendedName>
</protein>
<reference evidence="4" key="2">
    <citation type="journal article" date="2011" name="BMC Genomics">
        <title>Mycoplasma mycoides, from mycoides Small Colony to capri. A microevolutionary perspective.</title>
        <authorList>
            <person name="Thiaucourt F."/>
            <person name="Manso-Silvan L."/>
            <person name="Salah W."/>
            <person name="Barbe V."/>
            <person name="Berger A."/>
            <person name="Jacob D."/>
            <person name="Breton M."/>
            <person name="Dupuy V."/>
            <person name="Lomenech A.M."/>
            <person name="Blanchard A."/>
            <person name="Sirand-Pugnet P."/>
        </authorList>
    </citation>
    <scope>NUCLEOTIDE SEQUENCE [LARGE SCALE GENOMIC DNA]</scope>
    <source>
        <strain evidence="4">95010</strain>
    </source>
</reference>
<dbReference type="NCBIfam" id="NF045843">
    <property type="entry name" value="MAG2960_Ser_prot"/>
    <property type="match status" value="1"/>
</dbReference>
<dbReference type="KEGG" id="mml:MLC_0490"/>
<feature type="region of interest" description="Disordered" evidence="1">
    <location>
        <begin position="40"/>
        <end position="74"/>
    </location>
</feature>
<dbReference type="AlphaFoldDB" id="F4MNU5"/>
<dbReference type="Proteomes" id="UP000010103">
    <property type="component" value="Chromosome"/>
</dbReference>
<dbReference type="InterPro" id="IPR022382">
    <property type="entry name" value="Mycoplasma_peptidase_DUF31"/>
</dbReference>